<reference evidence="1 2" key="1">
    <citation type="submission" date="2021-06" db="EMBL/GenBank/DDBJ databases">
        <title>Caerostris darwini draft genome.</title>
        <authorList>
            <person name="Kono N."/>
            <person name="Arakawa K."/>
        </authorList>
    </citation>
    <scope>NUCLEOTIDE SEQUENCE [LARGE SCALE GENOMIC DNA]</scope>
</reference>
<dbReference type="AlphaFoldDB" id="A0AAV4TU10"/>
<evidence type="ECO:0000313" key="1">
    <source>
        <dbReference type="EMBL" id="GIY49594.1"/>
    </source>
</evidence>
<gene>
    <name evidence="1" type="ORF">CDAR_565531</name>
</gene>
<name>A0AAV4TU10_9ARAC</name>
<protein>
    <submittedName>
        <fullName evidence="1">Uncharacterized protein</fullName>
    </submittedName>
</protein>
<organism evidence="1 2">
    <name type="scientific">Caerostris darwini</name>
    <dbReference type="NCBI Taxonomy" id="1538125"/>
    <lineage>
        <taxon>Eukaryota</taxon>
        <taxon>Metazoa</taxon>
        <taxon>Ecdysozoa</taxon>
        <taxon>Arthropoda</taxon>
        <taxon>Chelicerata</taxon>
        <taxon>Arachnida</taxon>
        <taxon>Araneae</taxon>
        <taxon>Araneomorphae</taxon>
        <taxon>Entelegynae</taxon>
        <taxon>Araneoidea</taxon>
        <taxon>Araneidae</taxon>
        <taxon>Caerostris</taxon>
    </lineage>
</organism>
<dbReference type="EMBL" id="BPLQ01010246">
    <property type="protein sequence ID" value="GIY49594.1"/>
    <property type="molecule type" value="Genomic_DNA"/>
</dbReference>
<evidence type="ECO:0000313" key="2">
    <source>
        <dbReference type="Proteomes" id="UP001054837"/>
    </source>
</evidence>
<comment type="caution">
    <text evidence="1">The sequence shown here is derived from an EMBL/GenBank/DDBJ whole genome shotgun (WGS) entry which is preliminary data.</text>
</comment>
<accession>A0AAV4TU10</accession>
<sequence length="119" mass="13631">MKLVYYLLKLGAREKDFRVLYVCLVFKIHALSTRPWYLLGTLTKQVKKYLVASVHQEKVQERVRSKERVGKLLSAVLETSDPSVKYPSRRTTGCNGHWSGPTPNLEFSGGPFFQPELNC</sequence>
<keyword evidence="2" id="KW-1185">Reference proteome</keyword>
<proteinExistence type="predicted"/>
<dbReference type="Proteomes" id="UP001054837">
    <property type="component" value="Unassembled WGS sequence"/>
</dbReference>